<organism evidence="5 6">
    <name type="scientific">Diatrype stigma</name>
    <dbReference type="NCBI Taxonomy" id="117547"/>
    <lineage>
        <taxon>Eukaryota</taxon>
        <taxon>Fungi</taxon>
        <taxon>Dikarya</taxon>
        <taxon>Ascomycota</taxon>
        <taxon>Pezizomycotina</taxon>
        <taxon>Sordariomycetes</taxon>
        <taxon>Xylariomycetidae</taxon>
        <taxon>Xylariales</taxon>
        <taxon>Diatrypaceae</taxon>
        <taxon>Diatrype</taxon>
    </lineage>
</organism>
<dbReference type="InterPro" id="IPR012951">
    <property type="entry name" value="BBE"/>
</dbReference>
<dbReference type="InterPro" id="IPR036318">
    <property type="entry name" value="FAD-bd_PCMH-like_sf"/>
</dbReference>
<dbReference type="Gene3D" id="3.30.465.10">
    <property type="match status" value="2"/>
</dbReference>
<evidence type="ECO:0000259" key="4">
    <source>
        <dbReference type="PROSITE" id="PS51387"/>
    </source>
</evidence>
<dbReference type="SUPFAM" id="SSF56176">
    <property type="entry name" value="FAD-binding/transporter-associated domain-like"/>
    <property type="match status" value="1"/>
</dbReference>
<evidence type="ECO:0000256" key="1">
    <source>
        <dbReference type="ARBA" id="ARBA00005466"/>
    </source>
</evidence>
<evidence type="ECO:0000313" key="5">
    <source>
        <dbReference type="EMBL" id="KAK7756331.1"/>
    </source>
</evidence>
<feature type="signal peptide" evidence="3">
    <location>
        <begin position="1"/>
        <end position="19"/>
    </location>
</feature>
<dbReference type="Pfam" id="PF01565">
    <property type="entry name" value="FAD_binding_4"/>
    <property type="match status" value="1"/>
</dbReference>
<dbReference type="EMBL" id="JAKJXP020000007">
    <property type="protein sequence ID" value="KAK7756331.1"/>
    <property type="molecule type" value="Genomic_DNA"/>
</dbReference>
<reference evidence="5 6" key="1">
    <citation type="submission" date="2024-02" db="EMBL/GenBank/DDBJ databases">
        <title>De novo assembly and annotation of 12 fungi associated with fruit tree decline syndrome in Ontario, Canada.</title>
        <authorList>
            <person name="Sulman M."/>
            <person name="Ellouze W."/>
            <person name="Ilyukhin E."/>
        </authorList>
    </citation>
    <scope>NUCLEOTIDE SEQUENCE [LARGE SCALE GENOMIC DNA]</scope>
    <source>
        <strain evidence="5 6">M11/M66-122</strain>
    </source>
</reference>
<gene>
    <name evidence="5" type="ORF">SLS62_001557</name>
</gene>
<feature type="chain" id="PRO_5042957604" description="FAD-binding PCMH-type domain-containing protein" evidence="3">
    <location>
        <begin position="20"/>
        <end position="595"/>
    </location>
</feature>
<accession>A0AAN9UZF8</accession>
<dbReference type="Proteomes" id="UP001320420">
    <property type="component" value="Unassembled WGS sequence"/>
</dbReference>
<dbReference type="InterPro" id="IPR050432">
    <property type="entry name" value="FAD-linked_Oxidoreductases_BP"/>
</dbReference>
<dbReference type="PANTHER" id="PTHR13878">
    <property type="entry name" value="GULONOLACTONE OXIDASE"/>
    <property type="match status" value="1"/>
</dbReference>
<name>A0AAN9UZF8_9PEZI</name>
<dbReference type="InterPro" id="IPR016169">
    <property type="entry name" value="FAD-bd_PCMH_sub2"/>
</dbReference>
<dbReference type="GO" id="GO:0016491">
    <property type="term" value="F:oxidoreductase activity"/>
    <property type="evidence" value="ECO:0007669"/>
    <property type="project" value="UniProtKB-KW"/>
</dbReference>
<dbReference type="Pfam" id="PF08031">
    <property type="entry name" value="BBE"/>
    <property type="match status" value="1"/>
</dbReference>
<sequence length="595" mass="62766">MITLLLPVIAAAAASLVVGLDLGSISSNPVVELVARGSDAAANGSRHCRCFPGDTCWPTQAEWAAFNKTVGGRLIATVPIASACHHDSFAPYDAAACADLQAVWDYPQTHYETSSSPMAPFFANASCDPYTAPSDQCVIGAYVQYAVNATGAEDYRATLAFAAQNNIRLVIRNTGHDYFGKSTGAGGLALWTHHLKDTEFIADYASPAYSGKAFKLGAGVQFFEAYAAANAAGVTVVGGSCDTVSLAGGFTQGGGHGPLISKFGLGADQVLEWEVVTAAGDHLVASPTANEDLYWALSGGGGGTYAAVLSVTVRAHEDLKVAGANLNFTSTGVSDDAFYGAVGTFLMSLPALADAGSWSNWQLAQGFFNLQPVFAPGLDKAGLQSLLDPVLDALSASGVTYVAGYEIYEYDTFYEGFANLNPVYNISEYNFGGRLIPRSLVETSSSTSTLIDALKFIIANGGGIGGNHFNVSRFPTGGISNSVNPIWRTSIFDAALGLPFDYENFTANFEVQKKMTETLMPALEAITPGGGSYLNEADFRQPDWQTAFYGENYAALQGIKDKYDPHGLFYGLTAVGSDRWTIQPDGRLCQTSCTS</sequence>
<feature type="domain" description="FAD-binding PCMH-type" evidence="4">
    <location>
        <begin position="138"/>
        <end position="318"/>
    </location>
</feature>
<evidence type="ECO:0000313" key="6">
    <source>
        <dbReference type="Proteomes" id="UP001320420"/>
    </source>
</evidence>
<dbReference type="InterPro" id="IPR016166">
    <property type="entry name" value="FAD-bd_PCMH"/>
</dbReference>
<dbReference type="AlphaFoldDB" id="A0AAN9UZF8"/>
<comment type="caution">
    <text evidence="5">The sequence shown here is derived from an EMBL/GenBank/DDBJ whole genome shotgun (WGS) entry which is preliminary data.</text>
</comment>
<dbReference type="InterPro" id="IPR006094">
    <property type="entry name" value="Oxid_FAD_bind_N"/>
</dbReference>
<proteinExistence type="inferred from homology"/>
<dbReference type="GO" id="GO:0071949">
    <property type="term" value="F:FAD binding"/>
    <property type="evidence" value="ECO:0007669"/>
    <property type="project" value="InterPro"/>
</dbReference>
<comment type="similarity">
    <text evidence="1">Belongs to the oxygen-dependent FAD-linked oxidoreductase family.</text>
</comment>
<dbReference type="PANTHER" id="PTHR13878:SF91">
    <property type="entry name" value="FAD BINDING DOMAIN PROTEIN (AFU_ORTHOLOGUE AFUA_6G12070)-RELATED"/>
    <property type="match status" value="1"/>
</dbReference>
<dbReference type="PROSITE" id="PS51387">
    <property type="entry name" value="FAD_PCMH"/>
    <property type="match status" value="1"/>
</dbReference>
<keyword evidence="3" id="KW-0732">Signal</keyword>
<keyword evidence="6" id="KW-1185">Reference proteome</keyword>
<protein>
    <recommendedName>
        <fullName evidence="4">FAD-binding PCMH-type domain-containing protein</fullName>
    </recommendedName>
</protein>
<evidence type="ECO:0000256" key="3">
    <source>
        <dbReference type="SAM" id="SignalP"/>
    </source>
</evidence>
<evidence type="ECO:0000256" key="2">
    <source>
        <dbReference type="ARBA" id="ARBA00023002"/>
    </source>
</evidence>
<keyword evidence="2" id="KW-0560">Oxidoreductase</keyword>